<evidence type="ECO:0000256" key="9">
    <source>
        <dbReference type="SAM" id="MobiDB-lite"/>
    </source>
</evidence>
<accession>A0A1J0R6D7</accession>
<evidence type="ECO:0000259" key="12">
    <source>
        <dbReference type="Pfam" id="PF13206"/>
    </source>
</evidence>
<dbReference type="Pfam" id="PF13206">
    <property type="entry name" value="VSG_B"/>
    <property type="match status" value="1"/>
</dbReference>
<evidence type="ECO:0000256" key="10">
    <source>
        <dbReference type="SAM" id="SignalP"/>
    </source>
</evidence>
<keyword evidence="4" id="KW-0336">GPI-anchor</keyword>
<dbReference type="GO" id="GO:0005886">
    <property type="term" value="C:plasma membrane"/>
    <property type="evidence" value="ECO:0007669"/>
    <property type="project" value="UniProtKB-SubCell"/>
</dbReference>
<keyword evidence="3" id="KW-1003">Cell membrane</keyword>
<evidence type="ECO:0000256" key="7">
    <source>
        <dbReference type="ARBA" id="ARBA00023180"/>
    </source>
</evidence>
<dbReference type="Pfam" id="PF10659">
    <property type="entry name" value="Trypan_glycop_C"/>
    <property type="match status" value="1"/>
</dbReference>
<feature type="compositionally biased region" description="Low complexity" evidence="9">
    <location>
        <begin position="452"/>
        <end position="469"/>
    </location>
</feature>
<keyword evidence="5 10" id="KW-0732">Signal</keyword>
<feature type="region of interest" description="Disordered" evidence="9">
    <location>
        <begin position="118"/>
        <end position="138"/>
    </location>
</feature>
<feature type="chain" id="PRO_5012498168" evidence="10">
    <location>
        <begin position="30"/>
        <end position="497"/>
    </location>
</feature>
<evidence type="ECO:0000256" key="6">
    <source>
        <dbReference type="ARBA" id="ARBA00023136"/>
    </source>
</evidence>
<feature type="signal peptide" evidence="10">
    <location>
        <begin position="1"/>
        <end position="29"/>
    </location>
</feature>
<keyword evidence="8" id="KW-0449">Lipoprotein</keyword>
<name>A0A1J0R6D7_9TRYP</name>
<feature type="domain" description="Trypanosome variant surface glycoprotein C-terminal" evidence="11">
    <location>
        <begin position="409"/>
        <end position="497"/>
    </location>
</feature>
<dbReference type="GO" id="GO:0098552">
    <property type="term" value="C:side of membrane"/>
    <property type="evidence" value="ECO:0007669"/>
    <property type="project" value="UniProtKB-KW"/>
</dbReference>
<evidence type="ECO:0000256" key="2">
    <source>
        <dbReference type="ARBA" id="ARBA00004609"/>
    </source>
</evidence>
<evidence type="ECO:0000259" key="11">
    <source>
        <dbReference type="Pfam" id="PF10659"/>
    </source>
</evidence>
<proteinExistence type="predicted"/>
<dbReference type="AlphaFoldDB" id="A0A1J0R6D7"/>
<evidence type="ECO:0000313" key="13">
    <source>
        <dbReference type="EMBL" id="APD73323.1"/>
    </source>
</evidence>
<evidence type="ECO:0000256" key="1">
    <source>
        <dbReference type="ARBA" id="ARBA00002523"/>
    </source>
</evidence>
<dbReference type="InterPro" id="IPR019609">
    <property type="entry name" value="Variant_surf_glycoprt_trypan_C"/>
</dbReference>
<protein>
    <submittedName>
        <fullName evidence="13">Variant surface glycoprotein 1125.1049</fullName>
    </submittedName>
</protein>
<feature type="region of interest" description="Disordered" evidence="9">
    <location>
        <begin position="447"/>
        <end position="485"/>
    </location>
</feature>
<sequence>MKPKSTISVLRKFLLFVLATHVLTQTATADVGDVTEDYLALCQAWIVAKEGLEQTFSIEATPDDLQEILRMNMSVADDSWQSLFDKDGPADDWDQMKTTLKADDNKLEWADEWGKWKEQRAHTKKHTTANDWGKQHPRPADKNLLLQARELINHTASKAKELVKTRDTLNGKTAAQLAQKIKEHLKNAMCGSDATHKYDDGSKKCKDITGAAAPKAAKCAKTENGKALATDILCICSDASEDACTAGTAHQNHGAGSIPIDEISKITGGCPNHGVAIPLDVAITAALGRVASRIRNLEDTKAVVGIGKVTGTDCASSNNANCVDYKDRLIGENKGYSKIPWYNELAQAADAVHRFQKLQRHAATTDANLKQLRNQAESAYTRKVVPISAITNNNEANNDKTIEEKQQECEKHKDNNTACEHTGKCKWKGKTETDGPCTVDESKAGAETIAPGTADRAAGGAEAGATGCTRHGTNKAKCENDKTGDKQNCAFRKGKYK</sequence>
<evidence type="ECO:0000256" key="4">
    <source>
        <dbReference type="ARBA" id="ARBA00022622"/>
    </source>
</evidence>
<dbReference type="VEuPathDB" id="TriTrypDB:Tb427_000614500"/>
<keyword evidence="7" id="KW-0325">Glycoprotein</keyword>
<reference evidence="13" key="1">
    <citation type="submission" date="2016-08" db="EMBL/GenBank/DDBJ databases">
        <title>VSG repertoire of Trypanosoma brucei EATRO 1125.</title>
        <authorList>
            <person name="Cross G.A."/>
        </authorList>
    </citation>
    <scope>NUCLEOTIDE SEQUENCE</scope>
    <source>
        <strain evidence="13">EATRO 1125</strain>
    </source>
</reference>
<comment type="subcellular location">
    <subcellularLocation>
        <location evidence="2">Cell membrane</location>
        <topology evidence="2">Lipid-anchor</topology>
        <topology evidence="2">GPI-anchor</topology>
    </subcellularLocation>
</comment>
<feature type="compositionally biased region" description="Basic and acidic residues" evidence="9">
    <location>
        <begin position="476"/>
        <end position="485"/>
    </location>
</feature>
<evidence type="ECO:0000256" key="3">
    <source>
        <dbReference type="ARBA" id="ARBA00022475"/>
    </source>
</evidence>
<dbReference type="InterPro" id="IPR025932">
    <property type="entry name" value="Trypano_VSG_B_N_dom"/>
</dbReference>
<evidence type="ECO:0000256" key="5">
    <source>
        <dbReference type="ARBA" id="ARBA00022729"/>
    </source>
</evidence>
<keyword evidence="6" id="KW-0472">Membrane</keyword>
<dbReference type="VEuPathDB" id="TriTrypDB:Tb11.v5.0673"/>
<evidence type="ECO:0000256" key="8">
    <source>
        <dbReference type="ARBA" id="ARBA00023288"/>
    </source>
</evidence>
<organism evidence="13">
    <name type="scientific">Trypanosoma brucei</name>
    <dbReference type="NCBI Taxonomy" id="5691"/>
    <lineage>
        <taxon>Eukaryota</taxon>
        <taxon>Discoba</taxon>
        <taxon>Euglenozoa</taxon>
        <taxon>Kinetoplastea</taxon>
        <taxon>Metakinetoplastina</taxon>
        <taxon>Trypanosomatida</taxon>
        <taxon>Trypanosomatidae</taxon>
        <taxon>Trypanosoma</taxon>
    </lineage>
</organism>
<dbReference type="EMBL" id="KX699367">
    <property type="protein sequence ID" value="APD73323.1"/>
    <property type="molecule type" value="Genomic_DNA"/>
</dbReference>
<comment type="function">
    <text evidence="1">VSG forms a coat on the surface of the parasite. The trypanosome evades the immune response of the host by expressing a series of antigenically distinct VSGs from an estimated 1000 VSG genes.</text>
</comment>
<feature type="domain" description="Trypanosome variant surface glycoprotein B-type N-terminal" evidence="12">
    <location>
        <begin position="17"/>
        <end position="370"/>
    </location>
</feature>